<proteinExistence type="predicted"/>
<name>A0A5K8A3Q9_9BACT</name>
<dbReference type="EMBL" id="AP021879">
    <property type="protein sequence ID" value="BBO87038.1"/>
    <property type="molecule type" value="Genomic_DNA"/>
</dbReference>
<evidence type="ECO:0000313" key="1">
    <source>
        <dbReference type="EMBL" id="BBO87038.1"/>
    </source>
</evidence>
<sequence length="160" mass="18875">MVKQNVKDILKEMTESDDITKPWPKLDLLFSLGFPETLRNNICQWHWHNQEAATLDEVFEFVISSEKDPRPGYLIAKMLDFRNVGIKTYLKLVNTLSEINFGPRCNLVWENKYTTFLNSHRVRGIKFNWSKPITEEGKLLAKFRNGTPYIQRRRKNTANQ</sequence>
<gene>
    <name evidence="1" type="ORF">DSCOOX_02180</name>
</gene>
<dbReference type="Proteomes" id="UP000422108">
    <property type="component" value="Chromosome"/>
</dbReference>
<accession>A0A5K8A3Q9</accession>
<keyword evidence="2" id="KW-1185">Reference proteome</keyword>
<protein>
    <submittedName>
        <fullName evidence="1">Uncharacterized protein</fullName>
    </submittedName>
</protein>
<reference evidence="1 2" key="1">
    <citation type="submission" date="2019-11" db="EMBL/GenBank/DDBJ databases">
        <title>Comparative genomics of hydrocarbon-degrading Desulfosarcina strains.</title>
        <authorList>
            <person name="Watanabe M."/>
            <person name="Kojima H."/>
            <person name="Fukui M."/>
        </authorList>
    </citation>
    <scope>NUCLEOTIDE SEQUENCE [LARGE SCALE GENOMIC DNA]</scope>
    <source>
        <strain evidence="2">oXyS1</strain>
    </source>
</reference>
<dbReference type="RefSeq" id="WP_155308535.1">
    <property type="nucleotide sequence ID" value="NZ_AP021879.1"/>
</dbReference>
<organism evidence="1 2">
    <name type="scientific">Desulfosarcina ovata subsp. ovata</name>
    <dbReference type="NCBI Taxonomy" id="2752305"/>
    <lineage>
        <taxon>Bacteria</taxon>
        <taxon>Pseudomonadati</taxon>
        <taxon>Thermodesulfobacteriota</taxon>
        <taxon>Desulfobacteria</taxon>
        <taxon>Desulfobacterales</taxon>
        <taxon>Desulfosarcinaceae</taxon>
        <taxon>Desulfosarcina</taxon>
    </lineage>
</organism>
<dbReference type="AlphaFoldDB" id="A0A5K8A3Q9"/>
<evidence type="ECO:0000313" key="2">
    <source>
        <dbReference type="Proteomes" id="UP000422108"/>
    </source>
</evidence>